<protein>
    <submittedName>
        <fullName evidence="1">Uncharacterized protein</fullName>
    </submittedName>
</protein>
<evidence type="ECO:0000313" key="1">
    <source>
        <dbReference type="EMBL" id="MDT0342206.1"/>
    </source>
</evidence>
<reference evidence="2" key="1">
    <citation type="submission" date="2023-07" db="EMBL/GenBank/DDBJ databases">
        <title>30 novel species of actinomycetes from the DSMZ collection.</title>
        <authorList>
            <person name="Nouioui I."/>
        </authorList>
    </citation>
    <scope>NUCLEOTIDE SEQUENCE [LARGE SCALE GENOMIC DNA]</scope>
    <source>
        <strain evidence="2">DSM 44938</strain>
    </source>
</reference>
<comment type="caution">
    <text evidence="1">The sequence shown here is derived from an EMBL/GenBank/DDBJ whole genome shotgun (WGS) entry which is preliminary data.</text>
</comment>
<keyword evidence="2" id="KW-1185">Reference proteome</keyword>
<name>A0ABU2MKS0_9ACTN</name>
<gene>
    <name evidence="1" type="ORF">RM590_06120</name>
</gene>
<proteinExistence type="predicted"/>
<dbReference type="RefSeq" id="WP_311703330.1">
    <property type="nucleotide sequence ID" value="NZ_JAVREL010000002.1"/>
</dbReference>
<organism evidence="1 2">
    <name type="scientific">Streptomyces litchfieldiae</name>
    <dbReference type="NCBI Taxonomy" id="3075543"/>
    <lineage>
        <taxon>Bacteria</taxon>
        <taxon>Bacillati</taxon>
        <taxon>Actinomycetota</taxon>
        <taxon>Actinomycetes</taxon>
        <taxon>Kitasatosporales</taxon>
        <taxon>Streptomycetaceae</taxon>
        <taxon>Streptomyces</taxon>
    </lineage>
</organism>
<dbReference type="Proteomes" id="UP001183246">
    <property type="component" value="Unassembled WGS sequence"/>
</dbReference>
<accession>A0ABU2MKS0</accession>
<sequence>MSTAMSRMANSLEEIAHWLPPRPPATSTPATGERLLADWRARLTITDDVWAVAVLLAPGLAEQGEVRYGVEDIAARTGLPTARVHDSLRFLLKRQCIRQIGSAHNTPVYGLPRQRHA</sequence>
<evidence type="ECO:0000313" key="2">
    <source>
        <dbReference type="Proteomes" id="UP001183246"/>
    </source>
</evidence>
<dbReference type="EMBL" id="JAVREL010000002">
    <property type="protein sequence ID" value="MDT0342206.1"/>
    <property type="molecule type" value="Genomic_DNA"/>
</dbReference>